<dbReference type="InterPro" id="IPR036249">
    <property type="entry name" value="Thioredoxin-like_sf"/>
</dbReference>
<dbReference type="SUPFAM" id="SSF47616">
    <property type="entry name" value="GST C-terminal domain-like"/>
    <property type="match status" value="1"/>
</dbReference>
<dbReference type="PROSITE" id="PS50404">
    <property type="entry name" value="GST_NTER"/>
    <property type="match status" value="1"/>
</dbReference>
<dbReference type="SFLD" id="SFLDS00019">
    <property type="entry name" value="Glutathione_Transferase_(cytos"/>
    <property type="match status" value="1"/>
</dbReference>
<keyword evidence="2 5" id="KW-0808">Transferase</keyword>
<name>A0A161X5Q8_DAUCS</name>
<evidence type="ECO:0000313" key="6">
    <source>
        <dbReference type="EMBL" id="WOG88806.1"/>
    </source>
</evidence>
<reference evidence="6" key="1">
    <citation type="journal article" date="2016" name="Nat. Genet.">
        <title>A high-quality carrot genome assembly provides new insights into carotenoid accumulation and asterid genome evolution.</title>
        <authorList>
            <person name="Iorizzo M."/>
            <person name="Ellison S."/>
            <person name="Senalik D."/>
            <person name="Zeng P."/>
            <person name="Satapoomin P."/>
            <person name="Huang J."/>
            <person name="Bowman M."/>
            <person name="Iovene M."/>
            <person name="Sanseverino W."/>
            <person name="Cavagnaro P."/>
            <person name="Yildiz M."/>
            <person name="Macko-Podgorni A."/>
            <person name="Moranska E."/>
            <person name="Grzebelus E."/>
            <person name="Grzebelus D."/>
            <person name="Ashrafi H."/>
            <person name="Zheng Z."/>
            <person name="Cheng S."/>
            <person name="Spooner D."/>
            <person name="Van Deynze A."/>
            <person name="Simon P."/>
        </authorList>
    </citation>
    <scope>NUCLEOTIDE SEQUENCE</scope>
    <source>
        <tissue evidence="6">Leaf</tissue>
    </source>
</reference>
<organism evidence="6 7">
    <name type="scientific">Daucus carota subsp. sativus</name>
    <name type="common">Carrot</name>
    <dbReference type="NCBI Taxonomy" id="79200"/>
    <lineage>
        <taxon>Eukaryota</taxon>
        <taxon>Viridiplantae</taxon>
        <taxon>Streptophyta</taxon>
        <taxon>Embryophyta</taxon>
        <taxon>Tracheophyta</taxon>
        <taxon>Spermatophyta</taxon>
        <taxon>Magnoliopsida</taxon>
        <taxon>eudicotyledons</taxon>
        <taxon>Gunneridae</taxon>
        <taxon>Pentapetalae</taxon>
        <taxon>asterids</taxon>
        <taxon>campanulids</taxon>
        <taxon>Apiales</taxon>
        <taxon>Apiaceae</taxon>
        <taxon>Apioideae</taxon>
        <taxon>Scandiceae</taxon>
        <taxon>Daucinae</taxon>
        <taxon>Daucus</taxon>
        <taxon>Daucus sect. Daucus</taxon>
    </lineage>
</organism>
<dbReference type="GO" id="GO:0004364">
    <property type="term" value="F:glutathione transferase activity"/>
    <property type="evidence" value="ECO:0007669"/>
    <property type="project" value="UniProtKB-UniRule"/>
</dbReference>
<dbReference type="Pfam" id="PF13410">
    <property type="entry name" value="GST_C_2"/>
    <property type="match status" value="1"/>
</dbReference>
<dbReference type="PROSITE" id="PS50405">
    <property type="entry name" value="GST_CTER"/>
    <property type="match status" value="1"/>
</dbReference>
<protein>
    <recommendedName>
        <fullName evidence="5">Glutathione S-transferase</fullName>
        <ecNumber evidence="5">2.5.1.18</ecNumber>
    </recommendedName>
</protein>
<dbReference type="CDD" id="cd03058">
    <property type="entry name" value="GST_N_Tau"/>
    <property type="match status" value="1"/>
</dbReference>
<dbReference type="Gene3D" id="3.40.30.10">
    <property type="entry name" value="Glutaredoxin"/>
    <property type="match status" value="1"/>
</dbReference>
<dbReference type="OMA" id="ANESPTC"/>
<dbReference type="SFLD" id="SFLDG01152">
    <property type="entry name" value="Main.3:_Omega-_and_Tau-like"/>
    <property type="match status" value="1"/>
</dbReference>
<dbReference type="FunFam" id="1.20.1050.10:FF:000016">
    <property type="entry name" value="Glutathione S-transferase U9"/>
    <property type="match status" value="1"/>
</dbReference>
<evidence type="ECO:0000256" key="5">
    <source>
        <dbReference type="RuleBase" id="RU369102"/>
    </source>
</evidence>
<dbReference type="KEGG" id="dcr:108206906"/>
<evidence type="ECO:0000256" key="2">
    <source>
        <dbReference type="ARBA" id="ARBA00022679"/>
    </source>
</evidence>
<dbReference type="PANTHER" id="PTHR11260:SF781">
    <property type="entry name" value="GLUTATHIONE S-TRANSFERASE U19"/>
    <property type="match status" value="1"/>
</dbReference>
<dbReference type="Proteomes" id="UP000077755">
    <property type="component" value="Chromosome 2"/>
</dbReference>
<evidence type="ECO:0000256" key="4">
    <source>
        <dbReference type="ARBA" id="ARBA00047960"/>
    </source>
</evidence>
<dbReference type="InterPro" id="IPR040079">
    <property type="entry name" value="Glutathione_S-Trfase"/>
</dbReference>
<dbReference type="SUPFAM" id="SSF52833">
    <property type="entry name" value="Thioredoxin-like"/>
    <property type="match status" value="1"/>
</dbReference>
<keyword evidence="1" id="KW-0216">Detoxification</keyword>
<dbReference type="GO" id="GO:0005829">
    <property type="term" value="C:cytosol"/>
    <property type="evidence" value="ECO:0007669"/>
    <property type="project" value="UniProtKB-SubCell"/>
</dbReference>
<comment type="similarity">
    <text evidence="3">Belongs to the GST superfamily. Tau family.</text>
</comment>
<comment type="catalytic activity">
    <reaction evidence="4 5">
        <text>RX + glutathione = an S-substituted glutathione + a halide anion + H(+)</text>
        <dbReference type="Rhea" id="RHEA:16437"/>
        <dbReference type="ChEBI" id="CHEBI:15378"/>
        <dbReference type="ChEBI" id="CHEBI:16042"/>
        <dbReference type="ChEBI" id="CHEBI:17792"/>
        <dbReference type="ChEBI" id="CHEBI:57925"/>
        <dbReference type="ChEBI" id="CHEBI:90779"/>
        <dbReference type="EC" id="2.5.1.18"/>
    </reaction>
</comment>
<dbReference type="Gramene" id="KZN06285">
    <property type="protein sequence ID" value="KZN06285"/>
    <property type="gene ID" value="DCAR_007122"/>
</dbReference>
<dbReference type="InterPro" id="IPR036282">
    <property type="entry name" value="Glutathione-S-Trfase_C_sf"/>
</dbReference>
<dbReference type="EC" id="2.5.1.18" evidence="5"/>
<dbReference type="EMBL" id="CP093344">
    <property type="protein sequence ID" value="WOG88806.1"/>
    <property type="molecule type" value="Genomic_DNA"/>
</dbReference>
<dbReference type="FunFam" id="3.40.30.10:FF:000044">
    <property type="entry name" value="Glutathione S-transferase GSTU6"/>
    <property type="match status" value="1"/>
</dbReference>
<dbReference type="GO" id="GO:0006749">
    <property type="term" value="P:glutathione metabolic process"/>
    <property type="evidence" value="ECO:0007669"/>
    <property type="project" value="InterPro"/>
</dbReference>
<accession>A0A161X5Q8</accession>
<dbReference type="InterPro" id="IPR004045">
    <property type="entry name" value="Glutathione_S-Trfase_N"/>
</dbReference>
<dbReference type="Gene3D" id="1.20.1050.10">
    <property type="match status" value="1"/>
</dbReference>
<dbReference type="PANTHER" id="PTHR11260">
    <property type="entry name" value="GLUTATHIONE S-TRANSFERASE, GST, SUPERFAMILY, GST DOMAIN CONTAINING"/>
    <property type="match status" value="1"/>
</dbReference>
<reference evidence="6" key="2">
    <citation type="submission" date="2022-03" db="EMBL/GenBank/DDBJ databases">
        <title>Draft title - Genomic analysis of global carrot germplasm unveils the trajectory of domestication and the origin of high carotenoid orange carrot.</title>
        <authorList>
            <person name="Iorizzo M."/>
            <person name="Ellison S."/>
            <person name="Senalik D."/>
            <person name="Macko-Podgorni A."/>
            <person name="Grzebelus D."/>
            <person name="Bostan H."/>
            <person name="Rolling W."/>
            <person name="Curaba J."/>
            <person name="Simon P."/>
        </authorList>
    </citation>
    <scope>NUCLEOTIDE SEQUENCE</scope>
    <source>
        <tissue evidence="6">Leaf</tissue>
    </source>
</reference>
<evidence type="ECO:0000313" key="7">
    <source>
        <dbReference type="Proteomes" id="UP000077755"/>
    </source>
</evidence>
<dbReference type="CDD" id="cd03185">
    <property type="entry name" value="GST_C_Tau"/>
    <property type="match status" value="1"/>
</dbReference>
<dbReference type="GO" id="GO:0009407">
    <property type="term" value="P:toxin catabolic process"/>
    <property type="evidence" value="ECO:0007669"/>
    <property type="project" value="UniProtKB-ARBA"/>
</dbReference>
<evidence type="ECO:0000256" key="1">
    <source>
        <dbReference type="ARBA" id="ARBA00022575"/>
    </source>
</evidence>
<dbReference type="InterPro" id="IPR010987">
    <property type="entry name" value="Glutathione-S-Trfase_C-like"/>
</dbReference>
<dbReference type="SFLD" id="SFLDG00358">
    <property type="entry name" value="Main_(cytGST)"/>
    <property type="match status" value="1"/>
</dbReference>
<evidence type="ECO:0000256" key="3">
    <source>
        <dbReference type="ARBA" id="ARBA00025743"/>
    </source>
</evidence>
<comment type="subcellular location">
    <subcellularLocation>
        <location evidence="5">Cytoplasm</location>
        <location evidence="5">Cytosol</location>
    </subcellularLocation>
</comment>
<sequence length="222" mass="24893">MAAVKLLGFWASPFVNRVQIALNLKSISYEYIEQNLRSKSQLLLESNPVHKKVPVLIHGDKNISESVVIVQYIDEAWNDGPSILPSHPYDRANARFWAAYVTDKWFPLVSEYRTTEGAEAKAAVREKILEGLVILEEAFVKFSEGRGYFGGDNIGYIDIVLGSLLGWLRVREVTQGVTFLDKTIAPELAAWADRFTLHPAVADVLPTTEKLIELINGFTKSK</sequence>
<dbReference type="AlphaFoldDB" id="A0A161X5Q8"/>
<dbReference type="InterPro" id="IPR045074">
    <property type="entry name" value="GST_C_Tau"/>
</dbReference>
<comment type="function">
    <text evidence="5">Is involved in the conjugation of reduced glutathione to a wide number of exogenous and endogenous hydrophobic electrophiles.</text>
</comment>
<gene>
    <name evidence="6" type="ORF">DCAR_0208041</name>
</gene>
<keyword evidence="7" id="KW-1185">Reference proteome</keyword>
<keyword evidence="5" id="KW-0963">Cytoplasm</keyword>
<proteinExistence type="inferred from homology"/>
<dbReference type="InterPro" id="IPR045073">
    <property type="entry name" value="Omega/Tau-like"/>
</dbReference>
<dbReference type="OrthoDB" id="4951845at2759"/>
<dbReference type="Pfam" id="PF02798">
    <property type="entry name" value="GST_N"/>
    <property type="match status" value="1"/>
</dbReference>